<protein>
    <submittedName>
        <fullName evidence="3">Uncharacterized protein</fullName>
    </submittedName>
</protein>
<keyword evidence="2" id="KW-0472">Membrane</keyword>
<feature type="transmembrane region" description="Helical" evidence="2">
    <location>
        <begin position="243"/>
        <end position="261"/>
    </location>
</feature>
<evidence type="ECO:0000256" key="2">
    <source>
        <dbReference type="SAM" id="Phobius"/>
    </source>
</evidence>
<name>A0A1D1YS30_9ARAE</name>
<organism evidence="3">
    <name type="scientific">Anthurium amnicola</name>
    <dbReference type="NCBI Taxonomy" id="1678845"/>
    <lineage>
        <taxon>Eukaryota</taxon>
        <taxon>Viridiplantae</taxon>
        <taxon>Streptophyta</taxon>
        <taxon>Embryophyta</taxon>
        <taxon>Tracheophyta</taxon>
        <taxon>Spermatophyta</taxon>
        <taxon>Magnoliopsida</taxon>
        <taxon>Liliopsida</taxon>
        <taxon>Araceae</taxon>
        <taxon>Pothoideae</taxon>
        <taxon>Potheae</taxon>
        <taxon>Anthurium</taxon>
    </lineage>
</organism>
<feature type="region of interest" description="Disordered" evidence="1">
    <location>
        <begin position="68"/>
        <end position="95"/>
    </location>
</feature>
<feature type="transmembrane region" description="Helical" evidence="2">
    <location>
        <begin position="174"/>
        <end position="193"/>
    </location>
</feature>
<sequence>MLNVLCSNLLPNSVPMAVSRDQPRPIEKNSFIKQTECAKVWKKSKNVYYHPKQYKCEPLLQRHRNPELNYNKKQEKPNNERSMPNDKKEEKSNYNNILKKDNKKINTSYTRTTLAIHVLIILYHIYTLYNTPTTTSIPWRLASFTQLVYVTTTCFHIATLFANIFKMIQLERVFVLYGTWVIWIGWAMCLWLIRPEDRPELYRALTTNGVNNIDHYYVNLNNGSYDIEDLLAPMDAAPFLMHGKWNTTTLPIIFFFLILLIRRNHWGLITWEHLVLLDYSRTLKWYRTWCVAGAGAGWMLTWEAAKLWLKIPLSGGGLVLYRTDLPTFPGVFNVLWASSIAGILMVCWWSFWTFQYRGVVWKKEFKEGVVVWSSSDGLVCVGSIGC</sequence>
<evidence type="ECO:0000313" key="3">
    <source>
        <dbReference type="EMBL" id="JAT57412.1"/>
    </source>
</evidence>
<reference evidence="3" key="1">
    <citation type="submission" date="2015-07" db="EMBL/GenBank/DDBJ databases">
        <title>Transcriptome Assembly of Anthurium amnicola.</title>
        <authorList>
            <person name="Suzuki J."/>
        </authorList>
    </citation>
    <scope>NUCLEOTIDE SEQUENCE</scope>
</reference>
<accession>A0A1D1YS30</accession>
<gene>
    <name evidence="3" type="ORF">g.72227</name>
</gene>
<feature type="transmembrane region" description="Helical" evidence="2">
    <location>
        <begin position="289"/>
        <end position="311"/>
    </location>
</feature>
<feature type="transmembrane region" description="Helical" evidence="2">
    <location>
        <begin position="109"/>
        <end position="129"/>
    </location>
</feature>
<dbReference type="EMBL" id="GDJX01010524">
    <property type="protein sequence ID" value="JAT57412.1"/>
    <property type="molecule type" value="Transcribed_RNA"/>
</dbReference>
<keyword evidence="2" id="KW-1133">Transmembrane helix</keyword>
<feature type="transmembrane region" description="Helical" evidence="2">
    <location>
        <begin position="141"/>
        <end position="162"/>
    </location>
</feature>
<proteinExistence type="predicted"/>
<keyword evidence="2" id="KW-0812">Transmembrane</keyword>
<feature type="transmembrane region" description="Helical" evidence="2">
    <location>
        <begin position="331"/>
        <end position="354"/>
    </location>
</feature>
<evidence type="ECO:0000256" key="1">
    <source>
        <dbReference type="SAM" id="MobiDB-lite"/>
    </source>
</evidence>
<dbReference type="AlphaFoldDB" id="A0A1D1YS30"/>